<dbReference type="InterPro" id="IPR003937">
    <property type="entry name" value="K_chnl_volt-dep_KCNQ"/>
</dbReference>
<evidence type="ECO:0008006" key="4">
    <source>
        <dbReference type="Google" id="ProtNLM"/>
    </source>
</evidence>
<evidence type="ECO:0000313" key="2">
    <source>
        <dbReference type="EMBL" id="CAB1444921.1"/>
    </source>
</evidence>
<dbReference type="Proteomes" id="UP001153269">
    <property type="component" value="Unassembled WGS sequence"/>
</dbReference>
<dbReference type="GO" id="GO:0005249">
    <property type="term" value="F:voltage-gated potassium channel activity"/>
    <property type="evidence" value="ECO:0007669"/>
    <property type="project" value="InterPro"/>
</dbReference>
<dbReference type="AlphaFoldDB" id="A0A9N7V8V9"/>
<accession>A0A9N7V8V9</accession>
<dbReference type="GO" id="GO:0008076">
    <property type="term" value="C:voltage-gated potassium channel complex"/>
    <property type="evidence" value="ECO:0007669"/>
    <property type="project" value="TreeGrafter"/>
</dbReference>
<feature type="region of interest" description="Disordered" evidence="1">
    <location>
        <begin position="61"/>
        <end position="89"/>
    </location>
</feature>
<dbReference type="EMBL" id="CADEAL010003491">
    <property type="protein sequence ID" value="CAB1444921.1"/>
    <property type="molecule type" value="Genomic_DNA"/>
</dbReference>
<gene>
    <name evidence="2" type="ORF">PLEPLA_LOCUS32651</name>
</gene>
<dbReference type="PANTHER" id="PTHR47735">
    <property type="entry name" value="POTASSIUM VOLTAGE-GATED CHANNEL SUBFAMILY KQT MEMBER 4"/>
    <property type="match status" value="1"/>
</dbReference>
<evidence type="ECO:0000313" key="3">
    <source>
        <dbReference type="Proteomes" id="UP001153269"/>
    </source>
</evidence>
<sequence length="172" mass="18760">MREERGRSECDGEHGALLCRLSASHTAPRTCNFLLAHGTEHTHACGDLRALDARFGDAMPRNPGGDEGGTGLWMRTSPVHRNEGYGSKDVESGRKMMNNAGDGLLSSSATAGAAGSESLRGKQGARLSLLGKPLIYSAQSGRRNVRYRRLQNCLYNVLERPRAWAFIYHAFV</sequence>
<evidence type="ECO:0000256" key="1">
    <source>
        <dbReference type="SAM" id="MobiDB-lite"/>
    </source>
</evidence>
<organism evidence="2 3">
    <name type="scientific">Pleuronectes platessa</name>
    <name type="common">European plaice</name>
    <dbReference type="NCBI Taxonomy" id="8262"/>
    <lineage>
        <taxon>Eukaryota</taxon>
        <taxon>Metazoa</taxon>
        <taxon>Chordata</taxon>
        <taxon>Craniata</taxon>
        <taxon>Vertebrata</taxon>
        <taxon>Euteleostomi</taxon>
        <taxon>Actinopterygii</taxon>
        <taxon>Neopterygii</taxon>
        <taxon>Teleostei</taxon>
        <taxon>Neoteleostei</taxon>
        <taxon>Acanthomorphata</taxon>
        <taxon>Carangaria</taxon>
        <taxon>Pleuronectiformes</taxon>
        <taxon>Pleuronectoidei</taxon>
        <taxon>Pleuronectidae</taxon>
        <taxon>Pleuronectes</taxon>
    </lineage>
</organism>
<reference evidence="2" key="1">
    <citation type="submission" date="2020-03" db="EMBL/GenBank/DDBJ databases">
        <authorList>
            <person name="Weist P."/>
        </authorList>
    </citation>
    <scope>NUCLEOTIDE SEQUENCE</scope>
</reference>
<comment type="caution">
    <text evidence="2">The sequence shown here is derived from an EMBL/GenBank/DDBJ whole genome shotgun (WGS) entry which is preliminary data.</text>
</comment>
<feature type="compositionally biased region" description="Basic and acidic residues" evidence="1">
    <location>
        <begin position="80"/>
        <end position="89"/>
    </location>
</feature>
<protein>
    <recommendedName>
        <fullName evidence="4">Potassium voltage-gated channel subfamily KQT member 5 KQT-like 5</fullName>
    </recommendedName>
</protein>
<name>A0A9N7V8V9_PLEPL</name>
<dbReference type="PANTHER" id="PTHR47735:SF8">
    <property type="entry name" value="POTASSIUM VOLTAGE-GATED CHANNEL SUBFAMILY KQT MEMBER 5"/>
    <property type="match status" value="1"/>
</dbReference>
<proteinExistence type="predicted"/>
<keyword evidence="3" id="KW-1185">Reference proteome</keyword>